<sequence>MSTSDRPAPTRRRVFAAAGTVGALAAVAAVLPGTSRPVAAPAEPAAPTPSSGGGYQLSEHVQRYYRTARV</sequence>
<gene>
    <name evidence="2" type="ORF">X805_15700</name>
</gene>
<dbReference type="EMBL" id="AZRA01000039">
    <property type="protein sequence ID" value="KDB52836.1"/>
    <property type="molecule type" value="Genomic_DNA"/>
</dbReference>
<evidence type="ECO:0000313" key="2">
    <source>
        <dbReference type="EMBL" id="KDB52836.1"/>
    </source>
</evidence>
<feature type="compositionally biased region" description="Low complexity" evidence="1">
    <location>
        <begin position="37"/>
        <end position="49"/>
    </location>
</feature>
<evidence type="ECO:0000313" key="3">
    <source>
        <dbReference type="Proteomes" id="UP000026714"/>
    </source>
</evidence>
<dbReference type="RefSeq" id="WP_037480253.1">
    <property type="nucleotide sequence ID" value="NZ_AZRA01000039.1"/>
</dbReference>
<comment type="caution">
    <text evidence="2">The sequence shown here is derived from an EMBL/GenBank/DDBJ whole genome shotgun (WGS) entry which is preliminary data.</text>
</comment>
<accession>A0A059KMZ7</accession>
<protein>
    <recommendedName>
        <fullName evidence="4">Formate dehydrogenase</fullName>
    </recommendedName>
</protein>
<proteinExistence type="predicted"/>
<dbReference type="STRING" id="34103.SAMN05421778_11351"/>
<dbReference type="AlphaFoldDB" id="A0A059KMZ7"/>
<evidence type="ECO:0000256" key="1">
    <source>
        <dbReference type="SAM" id="MobiDB-lite"/>
    </source>
</evidence>
<feature type="region of interest" description="Disordered" evidence="1">
    <location>
        <begin position="37"/>
        <end position="59"/>
    </location>
</feature>
<name>A0A059KMZ7_9BURK</name>
<organism evidence="2 3">
    <name type="scientific">Sphaerotilus natans subsp. natans DSM 6575</name>
    <dbReference type="NCBI Taxonomy" id="1286631"/>
    <lineage>
        <taxon>Bacteria</taxon>
        <taxon>Pseudomonadati</taxon>
        <taxon>Pseudomonadota</taxon>
        <taxon>Betaproteobacteria</taxon>
        <taxon>Burkholderiales</taxon>
        <taxon>Sphaerotilaceae</taxon>
        <taxon>Sphaerotilus</taxon>
    </lineage>
</organism>
<reference evidence="2 3" key="1">
    <citation type="journal article" date="2014" name="FEMS Microbiol. Ecol.">
        <title>Sphaerotilus natans encrusted with nanoball-shaped Fe(III) oxide minerals formed by nitrate-reducing mixotrophic Fe(II) oxidation.</title>
        <authorList>
            <person name="Park S."/>
            <person name="Kim D.H."/>
            <person name="Lee J.H."/>
            <person name="Hur H.G."/>
        </authorList>
    </citation>
    <scope>NUCLEOTIDE SEQUENCE [LARGE SCALE GENOMIC DNA]</scope>
    <source>
        <strain evidence="2 3">DSM 6575</strain>
    </source>
</reference>
<dbReference type="InterPro" id="IPR006311">
    <property type="entry name" value="TAT_signal"/>
</dbReference>
<dbReference type="PROSITE" id="PS51318">
    <property type="entry name" value="TAT"/>
    <property type="match status" value="1"/>
</dbReference>
<evidence type="ECO:0008006" key="4">
    <source>
        <dbReference type="Google" id="ProtNLM"/>
    </source>
</evidence>
<dbReference type="Proteomes" id="UP000026714">
    <property type="component" value="Unassembled WGS sequence"/>
</dbReference>
<dbReference type="eggNOG" id="ENOG5030Y88">
    <property type="taxonomic scope" value="Bacteria"/>
</dbReference>
<keyword evidence="3" id="KW-1185">Reference proteome</keyword>